<evidence type="ECO:0000259" key="4">
    <source>
        <dbReference type="Pfam" id="PF11929"/>
    </source>
</evidence>
<dbReference type="EMBL" id="JAPFFF010000018">
    <property type="protein sequence ID" value="KAK8860526.1"/>
    <property type="molecule type" value="Genomic_DNA"/>
</dbReference>
<dbReference type="SUPFAM" id="SSF48403">
    <property type="entry name" value="Ankyrin repeat"/>
    <property type="match status" value="2"/>
</dbReference>
<proteinExistence type="predicted"/>
<dbReference type="Proteomes" id="UP001470230">
    <property type="component" value="Unassembled WGS sequence"/>
</dbReference>
<dbReference type="Pfam" id="PF12796">
    <property type="entry name" value="Ank_2"/>
    <property type="match status" value="2"/>
</dbReference>
<evidence type="ECO:0000256" key="2">
    <source>
        <dbReference type="ARBA" id="ARBA00023043"/>
    </source>
</evidence>
<feature type="repeat" description="ANK" evidence="3">
    <location>
        <begin position="517"/>
        <end position="549"/>
    </location>
</feature>
<keyword evidence="2 3" id="KW-0040">ANK repeat</keyword>
<keyword evidence="1" id="KW-0677">Repeat</keyword>
<dbReference type="Pfam" id="PF11929">
    <property type="entry name" value="DUF3447"/>
    <property type="match status" value="1"/>
</dbReference>
<sequence>MVKIVFIVVNSQEFGCDKEFIMNKSPAIKEYFERNPKSDCFVCNIDSFQGNESIFKDFLNGKEMKITYDMIPFITSFSKVFKIQCFNDQIQFLENSYQNFLNDTDSHFLELENYSNHVINESYESILNELTFKNFHFFARTFLSLCVVRPSKTNEYISFLKKAETEKNILVYQEFEKLLEMKHFLFRFRDNFLSNFHSMLFLNHFESSIQNSKIKTVIIKNRNDIENDTSLKFASCLFSILENDDVDSLQIYISKPEFDINSRFYDVSLIEYSAFLSSIKCFKFLLNNHIQIDRNKIGAFAIAGANSEIIHICEQKGATFDDTLKIAVAFHHHELFNWLIETKNQFKITEEVVKNCFLFSNFTILKQLINEQRIPLNDILLLSAESSQLSLFEFITNLPGIDIDHKNSRGQTSLHFGCLNDDSKLVNFILNCKLSSFVDVNSKIIHEDVSPLHITCQNGNIETTKLLLSHPKIDVNSETFYTNRMTPLHFACKFGNYEIVSLLVKNESIRINSLTYNHQTPFYYACKKGHLSIVKLLIECKADTNTINTKDSTTPILIACIHEHFDIVKFIISSKNVNDETKLGENILLLASKSGNVEMIKFLLSNYKVDIHSRNKKGLNALHYACKGKDCPEIIAFLISVGCDYKEETRNCKIPLHYACKHGNYEQVCCLIKYDPALISKKDGKITII</sequence>
<dbReference type="InterPro" id="IPR002110">
    <property type="entry name" value="Ankyrin_rpt"/>
</dbReference>
<dbReference type="InterPro" id="IPR020683">
    <property type="entry name" value="DUF3447"/>
</dbReference>
<dbReference type="PROSITE" id="PS50088">
    <property type="entry name" value="ANK_REPEAT"/>
    <property type="match status" value="2"/>
</dbReference>
<dbReference type="PANTHER" id="PTHR24198:SF165">
    <property type="entry name" value="ANKYRIN REPEAT-CONTAINING PROTEIN-RELATED"/>
    <property type="match status" value="1"/>
</dbReference>
<name>A0ABR2IC03_9EUKA</name>
<dbReference type="PANTHER" id="PTHR24198">
    <property type="entry name" value="ANKYRIN REPEAT AND PROTEIN KINASE DOMAIN-CONTAINING PROTEIN"/>
    <property type="match status" value="1"/>
</dbReference>
<organism evidence="5 6">
    <name type="scientific">Tritrichomonas musculus</name>
    <dbReference type="NCBI Taxonomy" id="1915356"/>
    <lineage>
        <taxon>Eukaryota</taxon>
        <taxon>Metamonada</taxon>
        <taxon>Parabasalia</taxon>
        <taxon>Tritrichomonadida</taxon>
        <taxon>Tritrichomonadidae</taxon>
        <taxon>Tritrichomonas</taxon>
    </lineage>
</organism>
<gene>
    <name evidence="5" type="ORF">M9Y10_012191</name>
</gene>
<accession>A0ABR2IC03</accession>
<feature type="repeat" description="ANK" evidence="3">
    <location>
        <begin position="483"/>
        <end position="506"/>
    </location>
</feature>
<evidence type="ECO:0000313" key="5">
    <source>
        <dbReference type="EMBL" id="KAK8860526.1"/>
    </source>
</evidence>
<reference evidence="5 6" key="1">
    <citation type="submission" date="2024-04" db="EMBL/GenBank/DDBJ databases">
        <title>Tritrichomonas musculus Genome.</title>
        <authorList>
            <person name="Alves-Ferreira E."/>
            <person name="Grigg M."/>
            <person name="Lorenzi H."/>
            <person name="Galac M."/>
        </authorList>
    </citation>
    <scope>NUCLEOTIDE SEQUENCE [LARGE SCALE GENOMIC DNA]</scope>
    <source>
        <strain evidence="5 6">EAF2021</strain>
    </source>
</reference>
<feature type="domain" description="DUF3447" evidence="4">
    <location>
        <begin position="296"/>
        <end position="343"/>
    </location>
</feature>
<dbReference type="SMART" id="SM00248">
    <property type="entry name" value="ANK"/>
    <property type="match status" value="10"/>
</dbReference>
<protein>
    <recommendedName>
        <fullName evidence="4">DUF3447 domain-containing protein</fullName>
    </recommendedName>
</protein>
<dbReference type="Gene3D" id="1.25.40.20">
    <property type="entry name" value="Ankyrin repeat-containing domain"/>
    <property type="match status" value="3"/>
</dbReference>
<dbReference type="PROSITE" id="PS50297">
    <property type="entry name" value="ANK_REP_REGION"/>
    <property type="match status" value="2"/>
</dbReference>
<evidence type="ECO:0000256" key="1">
    <source>
        <dbReference type="ARBA" id="ARBA00022737"/>
    </source>
</evidence>
<evidence type="ECO:0000256" key="3">
    <source>
        <dbReference type="PROSITE-ProRule" id="PRU00023"/>
    </source>
</evidence>
<comment type="caution">
    <text evidence="5">The sequence shown here is derived from an EMBL/GenBank/DDBJ whole genome shotgun (WGS) entry which is preliminary data.</text>
</comment>
<keyword evidence="6" id="KW-1185">Reference proteome</keyword>
<evidence type="ECO:0000313" key="6">
    <source>
        <dbReference type="Proteomes" id="UP001470230"/>
    </source>
</evidence>
<dbReference type="InterPro" id="IPR036770">
    <property type="entry name" value="Ankyrin_rpt-contain_sf"/>
</dbReference>